<keyword evidence="13" id="KW-1185">Reference proteome</keyword>
<comment type="similarity">
    <text evidence="10 11">Belongs to the phosphoglycerate kinase family.</text>
</comment>
<dbReference type="Pfam" id="PF00162">
    <property type="entry name" value="PGK"/>
    <property type="match status" value="1"/>
</dbReference>
<dbReference type="PANTHER" id="PTHR11406:SF23">
    <property type="entry name" value="PHOSPHOGLYCERATE KINASE 1, CHLOROPLASTIC-RELATED"/>
    <property type="match status" value="1"/>
</dbReference>
<comment type="caution">
    <text evidence="12">The sequence shown here is derived from an EMBL/GenBank/DDBJ whole genome shotgun (WGS) entry which is preliminary data.</text>
</comment>
<keyword evidence="7 10" id="KW-0418">Kinase</keyword>
<dbReference type="PIRSF" id="PIRSF000724">
    <property type="entry name" value="Pgk"/>
    <property type="match status" value="1"/>
</dbReference>
<feature type="binding site" evidence="10">
    <location>
        <position position="154"/>
    </location>
    <ligand>
        <name>substrate</name>
    </ligand>
</feature>
<dbReference type="EC" id="2.7.2.3" evidence="3 10"/>
<dbReference type="EMBL" id="BAABGL010000006">
    <property type="protein sequence ID" value="GAA4389314.1"/>
    <property type="molecule type" value="Genomic_DNA"/>
</dbReference>
<evidence type="ECO:0000256" key="8">
    <source>
        <dbReference type="ARBA" id="ARBA00022840"/>
    </source>
</evidence>
<evidence type="ECO:0000256" key="5">
    <source>
        <dbReference type="ARBA" id="ARBA00022679"/>
    </source>
</evidence>
<dbReference type="InterPro" id="IPR001576">
    <property type="entry name" value="Phosphoglycerate_kinase"/>
</dbReference>
<proteinExistence type="inferred from homology"/>
<dbReference type="RefSeq" id="WP_295688720.1">
    <property type="nucleotide sequence ID" value="NZ_BAABGL010000006.1"/>
</dbReference>
<comment type="subcellular location">
    <subcellularLocation>
        <location evidence="10">Cytoplasm</location>
    </subcellularLocation>
</comment>
<feature type="binding site" evidence="10">
    <location>
        <begin position="20"/>
        <end position="22"/>
    </location>
    <ligand>
        <name>substrate</name>
    </ligand>
</feature>
<dbReference type="PROSITE" id="PS00111">
    <property type="entry name" value="PGLYCERATE_KINASE"/>
    <property type="match status" value="1"/>
</dbReference>
<gene>
    <name evidence="10" type="primary">pgk</name>
    <name evidence="12" type="ORF">GCM10023167_14980</name>
</gene>
<evidence type="ECO:0000256" key="7">
    <source>
        <dbReference type="ARBA" id="ARBA00022777"/>
    </source>
</evidence>
<dbReference type="Proteomes" id="UP001500642">
    <property type="component" value="Unassembled WGS sequence"/>
</dbReference>
<keyword evidence="5 10" id="KW-0808">Transferase</keyword>
<sequence length="410" mass="42666">MKTLDTPSQYAGKRVLVRSDLNVPMDGTTITDTGRIVASAPTLKALAEAGAKVIVMAHLGRPKGKPEGKYSLAPVVPVLAEAVGRAVEFASDTVGEDARAKAAALADGEILLLENLRFNPGETSKDEAERREFAEQLAALADAYVSDGFGVVHRKQASVYDIATLLPAAAGGLVAAEVEVCDRLLTDPARPYVVVLGGSKVSDKLGVISHLLERADTLIIGGGMVYTFLAAQGYAVGRSLLEEDQLDTVKSYLSDAAERGVEIVLPTDIVMAESFAADAEHWVRPVDSLEDTPAGAQGMGLDIGPESAGAYAERIAAARTVFWNGPMGVFEFPAFAAGTRAVAEALTDAHGGVADGRLTVVGGGDSASAIRNLGFADEQFGHISTGGGASLEYLEGKTLPGLSVLSDEER</sequence>
<evidence type="ECO:0000256" key="3">
    <source>
        <dbReference type="ARBA" id="ARBA00013061"/>
    </source>
</evidence>
<comment type="catalytic activity">
    <reaction evidence="1 10 11">
        <text>(2R)-3-phosphoglycerate + ATP = (2R)-3-phospho-glyceroyl phosphate + ADP</text>
        <dbReference type="Rhea" id="RHEA:14801"/>
        <dbReference type="ChEBI" id="CHEBI:30616"/>
        <dbReference type="ChEBI" id="CHEBI:57604"/>
        <dbReference type="ChEBI" id="CHEBI:58272"/>
        <dbReference type="ChEBI" id="CHEBI:456216"/>
        <dbReference type="EC" id="2.7.2.3"/>
    </reaction>
</comment>
<reference evidence="13" key="1">
    <citation type="journal article" date="2019" name="Int. J. Syst. Evol. Microbiol.">
        <title>The Global Catalogue of Microorganisms (GCM) 10K type strain sequencing project: providing services to taxonomists for standard genome sequencing and annotation.</title>
        <authorList>
            <consortium name="The Broad Institute Genomics Platform"/>
            <consortium name="The Broad Institute Genome Sequencing Center for Infectious Disease"/>
            <person name="Wu L."/>
            <person name="Ma J."/>
        </authorList>
    </citation>
    <scope>NUCLEOTIDE SEQUENCE [LARGE SCALE GENOMIC DNA]</scope>
    <source>
        <strain evidence="13">JCM 17808</strain>
    </source>
</reference>
<evidence type="ECO:0000256" key="11">
    <source>
        <dbReference type="RuleBase" id="RU000532"/>
    </source>
</evidence>
<feature type="binding site" evidence="10">
    <location>
        <position position="300"/>
    </location>
    <ligand>
        <name>ATP</name>
        <dbReference type="ChEBI" id="CHEBI:30616"/>
    </ligand>
</feature>
<accession>A0ABP8JDZ5</accession>
<dbReference type="PRINTS" id="PR00477">
    <property type="entry name" value="PHGLYCKINASE"/>
</dbReference>
<keyword evidence="10" id="KW-0963">Cytoplasm</keyword>
<dbReference type="GO" id="GO:0016301">
    <property type="term" value="F:kinase activity"/>
    <property type="evidence" value="ECO:0007669"/>
    <property type="project" value="UniProtKB-KW"/>
</dbReference>
<comment type="pathway">
    <text evidence="2 10">Carbohydrate degradation; glycolysis; pyruvate from D-glyceraldehyde 3-phosphate: step 2/5.</text>
</comment>
<feature type="binding site" evidence="10">
    <location>
        <position position="204"/>
    </location>
    <ligand>
        <name>ATP</name>
        <dbReference type="ChEBI" id="CHEBI:30616"/>
    </ligand>
</feature>
<organism evidence="12 13">
    <name type="scientific">Brevibacterium pityocampae</name>
    <dbReference type="NCBI Taxonomy" id="506594"/>
    <lineage>
        <taxon>Bacteria</taxon>
        <taxon>Bacillati</taxon>
        <taxon>Actinomycetota</taxon>
        <taxon>Actinomycetes</taxon>
        <taxon>Micrococcales</taxon>
        <taxon>Brevibacteriaceae</taxon>
        <taxon>Brevibacterium</taxon>
    </lineage>
</organism>
<evidence type="ECO:0000256" key="9">
    <source>
        <dbReference type="ARBA" id="ARBA00023152"/>
    </source>
</evidence>
<dbReference type="HAMAP" id="MF_00145">
    <property type="entry name" value="Phosphoglyc_kinase"/>
    <property type="match status" value="1"/>
</dbReference>
<evidence type="ECO:0000256" key="1">
    <source>
        <dbReference type="ARBA" id="ARBA00000642"/>
    </source>
</evidence>
<dbReference type="InterPro" id="IPR036043">
    <property type="entry name" value="Phosphoglycerate_kinase_sf"/>
</dbReference>
<dbReference type="SUPFAM" id="SSF53748">
    <property type="entry name" value="Phosphoglycerate kinase"/>
    <property type="match status" value="1"/>
</dbReference>
<keyword evidence="9 10" id="KW-0324">Glycolysis</keyword>
<evidence type="ECO:0000256" key="4">
    <source>
        <dbReference type="ARBA" id="ARBA00016471"/>
    </source>
</evidence>
<keyword evidence="6 10" id="KW-0547">Nucleotide-binding</keyword>
<evidence type="ECO:0000313" key="13">
    <source>
        <dbReference type="Proteomes" id="UP001500642"/>
    </source>
</evidence>
<dbReference type="Gene3D" id="3.40.50.1260">
    <property type="entry name" value="Phosphoglycerate kinase, N-terminal domain"/>
    <property type="match status" value="2"/>
</dbReference>
<feature type="binding site" evidence="10">
    <location>
        <begin position="58"/>
        <end position="61"/>
    </location>
    <ligand>
        <name>substrate</name>
    </ligand>
</feature>
<evidence type="ECO:0000256" key="10">
    <source>
        <dbReference type="HAMAP-Rule" id="MF_00145"/>
    </source>
</evidence>
<keyword evidence="8 10" id="KW-0067">ATP-binding</keyword>
<evidence type="ECO:0000256" key="2">
    <source>
        <dbReference type="ARBA" id="ARBA00004838"/>
    </source>
</evidence>
<feature type="binding site" evidence="10">
    <location>
        <position position="117"/>
    </location>
    <ligand>
        <name>substrate</name>
    </ligand>
</feature>
<dbReference type="PANTHER" id="PTHR11406">
    <property type="entry name" value="PHOSPHOGLYCERATE KINASE"/>
    <property type="match status" value="1"/>
</dbReference>
<dbReference type="InterPro" id="IPR015911">
    <property type="entry name" value="Phosphoglycerate_kinase_CS"/>
</dbReference>
<feature type="binding site" evidence="10">
    <location>
        <begin position="363"/>
        <end position="366"/>
    </location>
    <ligand>
        <name>ATP</name>
        <dbReference type="ChEBI" id="CHEBI:30616"/>
    </ligand>
</feature>
<dbReference type="CDD" id="cd00318">
    <property type="entry name" value="Phosphoglycerate_kinase"/>
    <property type="match status" value="1"/>
</dbReference>
<feature type="binding site" evidence="10">
    <location>
        <position position="35"/>
    </location>
    <ligand>
        <name>substrate</name>
    </ligand>
</feature>
<name>A0ABP8JDZ5_9MICO</name>
<evidence type="ECO:0000313" key="12">
    <source>
        <dbReference type="EMBL" id="GAA4389314.1"/>
    </source>
</evidence>
<evidence type="ECO:0000256" key="6">
    <source>
        <dbReference type="ARBA" id="ARBA00022741"/>
    </source>
</evidence>
<comment type="subunit">
    <text evidence="10">Monomer.</text>
</comment>
<dbReference type="InterPro" id="IPR015824">
    <property type="entry name" value="Phosphoglycerate_kinase_N"/>
</dbReference>
<feature type="binding site" evidence="10">
    <location>
        <position position="331"/>
    </location>
    <ligand>
        <name>ATP</name>
        <dbReference type="ChEBI" id="CHEBI:30616"/>
    </ligand>
</feature>
<protein>
    <recommendedName>
        <fullName evidence="4 10">Phosphoglycerate kinase</fullName>
        <ecNumber evidence="3 10">2.7.2.3</ecNumber>
    </recommendedName>
</protein>